<comment type="subcellular location">
    <subcellularLocation>
        <location evidence="1">Nucleus</location>
    </subcellularLocation>
</comment>
<evidence type="ECO:0000256" key="2">
    <source>
        <dbReference type="ARBA" id="ARBA00013184"/>
    </source>
</evidence>
<feature type="compositionally biased region" description="Polar residues" evidence="10">
    <location>
        <begin position="323"/>
        <end position="336"/>
    </location>
</feature>
<dbReference type="GO" id="GO:0005634">
    <property type="term" value="C:nucleus"/>
    <property type="evidence" value="ECO:0007669"/>
    <property type="project" value="UniProtKB-SubCell"/>
</dbReference>
<keyword evidence="3" id="KW-0808">Transferase</keyword>
<dbReference type="PANTHER" id="PTHR31571:SF2">
    <property type="entry name" value="HISTONE ACETYLTRANSFERASE RTT109"/>
    <property type="match status" value="1"/>
</dbReference>
<evidence type="ECO:0000256" key="7">
    <source>
        <dbReference type="ARBA" id="ARBA00023163"/>
    </source>
</evidence>
<dbReference type="STRING" id="308745.A0A0F8XAW4"/>
<dbReference type="OrthoDB" id="3361892at2759"/>
<dbReference type="Pfam" id="PF08214">
    <property type="entry name" value="HAT_KAT11"/>
    <property type="match status" value="1"/>
</dbReference>
<dbReference type="GO" id="GO:0032931">
    <property type="term" value="F:histone H3K56 acetyltransferase activity"/>
    <property type="evidence" value="ECO:0007669"/>
    <property type="project" value="TreeGrafter"/>
</dbReference>
<evidence type="ECO:0000256" key="6">
    <source>
        <dbReference type="ARBA" id="ARBA00023015"/>
    </source>
</evidence>
<dbReference type="InterPro" id="IPR013178">
    <property type="entry name" value="Histone_AcTrfase_Rtt109/CBP"/>
</dbReference>
<keyword evidence="6" id="KW-0805">Transcription regulation</keyword>
<evidence type="ECO:0000313" key="11">
    <source>
        <dbReference type="EMBL" id="KKK26680.1"/>
    </source>
</evidence>
<gene>
    <name evidence="11" type="ORF">ARAM_001461</name>
</gene>
<keyword evidence="8" id="KW-0539">Nucleus</keyword>
<keyword evidence="7" id="KW-0804">Transcription</keyword>
<dbReference type="EC" id="2.3.1.48" evidence="2"/>
<accession>A0A0F8XAW4</accession>
<keyword evidence="5" id="KW-0007">Acetylation</keyword>
<feature type="region of interest" description="Disordered" evidence="10">
    <location>
        <begin position="323"/>
        <end position="402"/>
    </location>
</feature>
<comment type="catalytic activity">
    <reaction evidence="9">
        <text>L-lysyl-[histone] + acetyl-CoA = N(6)-acetyl-L-lysyl-[histone] + CoA + H(+)</text>
        <dbReference type="Rhea" id="RHEA:21992"/>
        <dbReference type="Rhea" id="RHEA-COMP:9845"/>
        <dbReference type="Rhea" id="RHEA-COMP:11338"/>
        <dbReference type="ChEBI" id="CHEBI:15378"/>
        <dbReference type="ChEBI" id="CHEBI:29969"/>
        <dbReference type="ChEBI" id="CHEBI:57287"/>
        <dbReference type="ChEBI" id="CHEBI:57288"/>
        <dbReference type="ChEBI" id="CHEBI:61930"/>
        <dbReference type="EC" id="2.3.1.48"/>
    </reaction>
    <physiologicalReaction direction="left-to-right" evidence="9">
        <dbReference type="Rhea" id="RHEA:21993"/>
    </physiologicalReaction>
</comment>
<evidence type="ECO:0000256" key="10">
    <source>
        <dbReference type="SAM" id="MobiDB-lite"/>
    </source>
</evidence>
<evidence type="ECO:0000256" key="8">
    <source>
        <dbReference type="ARBA" id="ARBA00023242"/>
    </source>
</evidence>
<dbReference type="PANTHER" id="PTHR31571">
    <property type="entry name" value="ALTERED INHERITANCE OF MITOCHONDRIA PROTEIN 6"/>
    <property type="match status" value="1"/>
</dbReference>
<evidence type="ECO:0000256" key="4">
    <source>
        <dbReference type="ARBA" id="ARBA00022763"/>
    </source>
</evidence>
<dbReference type="AlphaFoldDB" id="A0A0F8XAW4"/>
<feature type="compositionally biased region" description="Polar residues" evidence="10">
    <location>
        <begin position="519"/>
        <end position="537"/>
    </location>
</feature>
<dbReference type="InterPro" id="IPR016849">
    <property type="entry name" value="Rtt109"/>
</dbReference>
<evidence type="ECO:0000256" key="3">
    <source>
        <dbReference type="ARBA" id="ARBA00022679"/>
    </source>
</evidence>
<dbReference type="Proteomes" id="UP000034291">
    <property type="component" value="Unassembled WGS sequence"/>
</dbReference>
<name>A0A0F8XAW4_9EURO</name>
<proteinExistence type="predicted"/>
<dbReference type="InterPro" id="IPR051236">
    <property type="entry name" value="HAT_RTT109-like"/>
</dbReference>
<evidence type="ECO:0000256" key="1">
    <source>
        <dbReference type="ARBA" id="ARBA00004123"/>
    </source>
</evidence>
<keyword evidence="12" id="KW-1185">Reference proteome</keyword>
<dbReference type="GO" id="GO:0006355">
    <property type="term" value="P:regulation of DNA-templated transcription"/>
    <property type="evidence" value="ECO:0007669"/>
    <property type="project" value="InterPro"/>
</dbReference>
<feature type="compositionally biased region" description="Polar residues" evidence="10">
    <location>
        <begin position="387"/>
        <end position="402"/>
    </location>
</feature>
<dbReference type="SMART" id="SM01250">
    <property type="entry name" value="KAT11"/>
    <property type="match status" value="1"/>
</dbReference>
<evidence type="ECO:0000256" key="9">
    <source>
        <dbReference type="ARBA" id="ARBA00048940"/>
    </source>
</evidence>
<dbReference type="GO" id="GO:0006974">
    <property type="term" value="P:DNA damage response"/>
    <property type="evidence" value="ECO:0007669"/>
    <property type="project" value="UniProtKB-KW"/>
</dbReference>
<dbReference type="EMBL" id="JZBS01000288">
    <property type="protein sequence ID" value="KKK26680.1"/>
    <property type="molecule type" value="Genomic_DNA"/>
</dbReference>
<dbReference type="PROSITE" id="PS51728">
    <property type="entry name" value="RTT109_HAT"/>
    <property type="match status" value="1"/>
</dbReference>
<evidence type="ECO:0000313" key="12">
    <source>
        <dbReference type="Proteomes" id="UP000034291"/>
    </source>
</evidence>
<organism evidence="11 12">
    <name type="scientific">Aspergillus rambellii</name>
    <dbReference type="NCBI Taxonomy" id="308745"/>
    <lineage>
        <taxon>Eukaryota</taxon>
        <taxon>Fungi</taxon>
        <taxon>Dikarya</taxon>
        <taxon>Ascomycota</taxon>
        <taxon>Pezizomycotina</taxon>
        <taxon>Eurotiomycetes</taxon>
        <taxon>Eurotiomycetidae</taxon>
        <taxon>Eurotiales</taxon>
        <taxon>Aspergillaceae</taxon>
        <taxon>Aspergillus</taxon>
        <taxon>Aspergillus subgen. Nidulantes</taxon>
    </lineage>
</organism>
<sequence length="547" mass="60453">MSKVDVDLRDLLAKVLPTDVKVTIRHLSSTPTASVALFAPSPGEEPEPTFCENHFLSTSITPADKDDAEIIVFGVEVLVYTTTHLTTIFVSKADSTGHLHLLKAAPKGSLLRRISSTFLSFLVDTHQRPAVRLVVSLFARSQSQYLFPGSIENPEKHVLDDRGLIKWWCRSIDPILREYEPESDSHEKGLEESAQSSATAYLIVPGCDKFETRGFFPNTAKTDHKDRPRWLNSYPLHQLCSNPSAPPRCLVPRLPDDPKTRFLLDLDDELPGSSMDSAGENAGQWRSVKSLDQFWEMMSFRQECSAGRLVGFLWLVVNPPGIVNSNPMQTSRSVSTEVKEPRKTDATTSNEPTQVSASPSIELPATSDELPKQQQPSEIPKDPKVDPSSQPKDPTRVQPTTAGTAFYWPQAGRGHAVLSEEDYKVAINFLLRQDFFNEEVSFASTKAFNEKVASLADQLWVGQQVTGKSTDGEFTGSMQAPNTVVPTLLVRKRKKNEGESEQTTLTTTTTDKDPITPTESTKSAAESSQASGVNVLQANLIRKKKKT</sequence>
<comment type="caution">
    <text evidence="11">The sequence shown here is derived from an EMBL/GenBank/DDBJ whole genome shotgun (WGS) entry which is preliminary data.</text>
</comment>
<evidence type="ECO:0000256" key="5">
    <source>
        <dbReference type="ARBA" id="ARBA00022990"/>
    </source>
</evidence>
<reference evidence="11 12" key="1">
    <citation type="submission" date="2015-02" db="EMBL/GenBank/DDBJ databases">
        <title>Draft Genome Sequences of Two Closely-Related Aflatoxigenic Aspergillus Species Obtained from the Cote d'Ivoire.</title>
        <authorList>
            <person name="Moore G.G."/>
            <person name="Beltz S.B."/>
            <person name="Mack B.M."/>
        </authorList>
    </citation>
    <scope>NUCLEOTIDE SEQUENCE [LARGE SCALE GENOMIC DNA]</scope>
    <source>
        <strain evidence="11 12">SRRC1468</strain>
    </source>
</reference>
<keyword evidence="4" id="KW-0227">DNA damage</keyword>
<feature type="compositionally biased region" description="Polar residues" evidence="10">
    <location>
        <begin position="346"/>
        <end position="359"/>
    </location>
</feature>
<protein>
    <recommendedName>
        <fullName evidence="2">histone acetyltransferase</fullName>
        <ecNumber evidence="2">2.3.1.48</ecNumber>
    </recommendedName>
</protein>
<feature type="region of interest" description="Disordered" evidence="10">
    <location>
        <begin position="493"/>
        <end position="547"/>
    </location>
</feature>